<evidence type="ECO:0000313" key="3">
    <source>
        <dbReference type="EMBL" id="CAF1920562.1"/>
    </source>
</evidence>
<dbReference type="EMBL" id="HG994366">
    <property type="protein sequence ID" value="CAF1920562.1"/>
    <property type="molecule type" value="Genomic_DNA"/>
</dbReference>
<feature type="transmembrane region" description="Helical" evidence="2">
    <location>
        <begin position="396"/>
        <end position="415"/>
    </location>
</feature>
<keyword evidence="2" id="KW-1133">Transmembrane helix</keyword>
<gene>
    <name evidence="3" type="ORF">DARMORV10_C02P55990.1</name>
</gene>
<accession>A0A816K6W9</accession>
<feature type="region of interest" description="Disordered" evidence="1">
    <location>
        <begin position="1"/>
        <end position="24"/>
    </location>
</feature>
<proteinExistence type="predicted"/>
<feature type="compositionally biased region" description="Low complexity" evidence="1">
    <location>
        <begin position="10"/>
        <end position="20"/>
    </location>
</feature>
<keyword evidence="2" id="KW-0472">Membrane</keyword>
<name>A0A816K6W9_BRANA</name>
<reference evidence="3" key="1">
    <citation type="submission" date="2021-01" db="EMBL/GenBank/DDBJ databases">
        <authorList>
            <consortium name="Genoscope - CEA"/>
            <person name="William W."/>
        </authorList>
    </citation>
    <scope>NUCLEOTIDE SEQUENCE</scope>
</reference>
<organism evidence="3">
    <name type="scientific">Brassica napus</name>
    <name type="common">Rape</name>
    <dbReference type="NCBI Taxonomy" id="3708"/>
    <lineage>
        <taxon>Eukaryota</taxon>
        <taxon>Viridiplantae</taxon>
        <taxon>Streptophyta</taxon>
        <taxon>Embryophyta</taxon>
        <taxon>Tracheophyta</taxon>
        <taxon>Spermatophyta</taxon>
        <taxon>Magnoliopsida</taxon>
        <taxon>eudicotyledons</taxon>
        <taxon>Gunneridae</taxon>
        <taxon>Pentapetalae</taxon>
        <taxon>rosids</taxon>
        <taxon>malvids</taxon>
        <taxon>Brassicales</taxon>
        <taxon>Brassicaceae</taxon>
        <taxon>Brassiceae</taxon>
        <taxon>Brassica</taxon>
    </lineage>
</organism>
<evidence type="ECO:0000256" key="1">
    <source>
        <dbReference type="SAM" id="MobiDB-lite"/>
    </source>
</evidence>
<feature type="non-terminal residue" evidence="3">
    <location>
        <position position="1"/>
    </location>
</feature>
<sequence>ISRANEGDSQQKTTPPSSSSLDAGRASGCRRQVLCTAVYSLPTPLQFIVVFISRALVPFASHVAVSSDPVTAVTSSNLLLVAAPSPVPLLVTAHPITASRSAGSTLLELTGSAHFLAPPGSPFGAQPEHSLFCFSLSPELAIRCHVSLPFRTLVKNPQRWVQSHRSIGVDIQIVMGLWLCLGSVESKRSRYSNIGILVLTLTSASIPPLSTAKSITALTLRLYWFFISKYRHFRPLLLSDLFEIHIVSSESFLGGSNCRHLRLRYQGSVRQLPPTLSTILFDSKPNLLMESEMKKVSAASPSRLLIFLLPGSREIHLVSRSNTDGCRAVLFRLTGSVTSIGFPPLFQPFSLGYFNVCSDYSKLFRAVVSRIQVKVIRRFLYFELVSPFNTSIPCCIVFLLLLFILPLSIPLVVVVETL</sequence>
<dbReference type="AlphaFoldDB" id="A0A816K6W9"/>
<dbReference type="Proteomes" id="UP001295469">
    <property type="component" value="Chromosome C02"/>
</dbReference>
<protein>
    <submittedName>
        <fullName evidence="3">(rape) hypothetical protein</fullName>
    </submittedName>
</protein>
<keyword evidence="2" id="KW-0812">Transmembrane</keyword>
<evidence type="ECO:0000256" key="2">
    <source>
        <dbReference type="SAM" id="Phobius"/>
    </source>
</evidence>